<feature type="compositionally biased region" description="Basic and acidic residues" evidence="1">
    <location>
        <begin position="218"/>
        <end position="239"/>
    </location>
</feature>
<evidence type="ECO:0000313" key="3">
    <source>
        <dbReference type="Proteomes" id="UP000823388"/>
    </source>
</evidence>
<keyword evidence="3" id="KW-1185">Reference proteome</keyword>
<sequence>MTRLLPAASHVALAPASLDEDAPTWRRRHCGPCVQTEAREEEAETVAPPLPVAPRSRRRRRRSNNQPGEPPPPRKPGGNAAAAPAPWRPRGSCCALGTTTSRVPPRACCALGGRHRLASAVAAGGGRRCSTLVVALRSQPPSSPRRAEQDTAAQVAPPSLFAVHHLPLQAQQGRSGPSCSPRESTAASLALLSDSLFGSIARQGHRSWHLFGSEGDEMSGREKSHLSHTEGSKRVDERNPNSLWAPCSSAARREIPISSTE</sequence>
<evidence type="ECO:0000313" key="2">
    <source>
        <dbReference type="EMBL" id="KAG2561176.1"/>
    </source>
</evidence>
<dbReference type="AlphaFoldDB" id="A0A8T0PQE2"/>
<proteinExistence type="predicted"/>
<gene>
    <name evidence="2" type="ORF">PVAP13_8KG147200</name>
</gene>
<comment type="caution">
    <text evidence="2">The sequence shown here is derived from an EMBL/GenBank/DDBJ whole genome shotgun (WGS) entry which is preliminary data.</text>
</comment>
<feature type="region of interest" description="Disordered" evidence="1">
    <location>
        <begin position="211"/>
        <end position="261"/>
    </location>
</feature>
<accession>A0A8T0PQE2</accession>
<evidence type="ECO:0000256" key="1">
    <source>
        <dbReference type="SAM" id="MobiDB-lite"/>
    </source>
</evidence>
<name>A0A8T0PQE2_PANVG</name>
<reference evidence="2" key="1">
    <citation type="submission" date="2020-05" db="EMBL/GenBank/DDBJ databases">
        <title>WGS assembly of Panicum virgatum.</title>
        <authorList>
            <person name="Lovell J.T."/>
            <person name="Jenkins J."/>
            <person name="Shu S."/>
            <person name="Juenger T.E."/>
            <person name="Schmutz J."/>
        </authorList>
    </citation>
    <scope>NUCLEOTIDE SEQUENCE</scope>
    <source>
        <strain evidence="2">AP13</strain>
    </source>
</reference>
<dbReference type="Proteomes" id="UP000823388">
    <property type="component" value="Chromosome 8K"/>
</dbReference>
<dbReference type="EMBL" id="CM029051">
    <property type="protein sequence ID" value="KAG2561176.1"/>
    <property type="molecule type" value="Genomic_DNA"/>
</dbReference>
<protein>
    <submittedName>
        <fullName evidence="2">Uncharacterized protein</fullName>
    </submittedName>
</protein>
<organism evidence="2 3">
    <name type="scientific">Panicum virgatum</name>
    <name type="common">Blackwell switchgrass</name>
    <dbReference type="NCBI Taxonomy" id="38727"/>
    <lineage>
        <taxon>Eukaryota</taxon>
        <taxon>Viridiplantae</taxon>
        <taxon>Streptophyta</taxon>
        <taxon>Embryophyta</taxon>
        <taxon>Tracheophyta</taxon>
        <taxon>Spermatophyta</taxon>
        <taxon>Magnoliopsida</taxon>
        <taxon>Liliopsida</taxon>
        <taxon>Poales</taxon>
        <taxon>Poaceae</taxon>
        <taxon>PACMAD clade</taxon>
        <taxon>Panicoideae</taxon>
        <taxon>Panicodae</taxon>
        <taxon>Paniceae</taxon>
        <taxon>Panicinae</taxon>
        <taxon>Panicum</taxon>
        <taxon>Panicum sect. Hiantes</taxon>
    </lineage>
</organism>
<feature type="region of interest" description="Disordered" evidence="1">
    <location>
        <begin position="36"/>
        <end position="87"/>
    </location>
</feature>
<feature type="compositionally biased region" description="Low complexity" evidence="1">
    <location>
        <begin position="76"/>
        <end position="87"/>
    </location>
</feature>